<dbReference type="RefSeq" id="WP_305011921.1">
    <property type="nucleotide sequence ID" value="NZ_JAUQSX010000006.1"/>
</dbReference>
<dbReference type="EMBL" id="JAUQSX010000006">
    <property type="protein sequence ID" value="MDO7847241.1"/>
    <property type="molecule type" value="Genomic_DNA"/>
</dbReference>
<proteinExistence type="predicted"/>
<organism evidence="1 2">
    <name type="scientific">Hymenobacter mellowenesis</name>
    <dbReference type="NCBI Taxonomy" id="3063995"/>
    <lineage>
        <taxon>Bacteria</taxon>
        <taxon>Pseudomonadati</taxon>
        <taxon>Bacteroidota</taxon>
        <taxon>Cytophagia</taxon>
        <taxon>Cytophagales</taxon>
        <taxon>Hymenobacteraceae</taxon>
        <taxon>Hymenobacter</taxon>
    </lineage>
</organism>
<dbReference type="Pfam" id="PF22535">
    <property type="entry name" value="DUF7003"/>
    <property type="match status" value="1"/>
</dbReference>
<evidence type="ECO:0000313" key="1">
    <source>
        <dbReference type="EMBL" id="MDO7847241.1"/>
    </source>
</evidence>
<protein>
    <submittedName>
        <fullName evidence="1">Uncharacterized protein</fullName>
    </submittedName>
</protein>
<accession>A0ABT9ABL6</accession>
<reference evidence="1" key="1">
    <citation type="submission" date="2023-07" db="EMBL/GenBank/DDBJ databases">
        <authorList>
            <person name="Kim M.K."/>
        </authorList>
    </citation>
    <scope>NUCLEOTIDE SEQUENCE</scope>
    <source>
        <strain evidence="1">M29</strain>
    </source>
</reference>
<dbReference type="Proteomes" id="UP001167796">
    <property type="component" value="Unassembled WGS sequence"/>
</dbReference>
<evidence type="ECO:0000313" key="2">
    <source>
        <dbReference type="Proteomes" id="UP001167796"/>
    </source>
</evidence>
<name>A0ABT9ABL6_9BACT</name>
<keyword evidence="2" id="KW-1185">Reference proteome</keyword>
<dbReference type="InterPro" id="IPR054272">
    <property type="entry name" value="DUF7003"/>
</dbReference>
<comment type="caution">
    <text evidence="1">The sequence shown here is derived from an EMBL/GenBank/DDBJ whole genome shotgun (WGS) entry which is preliminary data.</text>
</comment>
<gene>
    <name evidence="1" type="ORF">Q5H92_12790</name>
</gene>
<sequence length="288" mass="32866">MILEQKILNSLDHANDGYYCNFIPLNHPYSYLIDTRLNVFRGDGQWAIAAEILGYNPRGSRIELNIFYYGNCLINLERYNNRDTNYYDAAPIDEDSFSAATTDGLLNPEATTLLVHGAKLALSHNKDDYERAGIGLVEYEPGSISMEEVGRLLITQNQAAFRATDAELYKSIPEHLRKLLVLDHWYHKDFTVGPPKIMSDEDIFRAYELNRGIGGLHGMSVEALTATIRAQERRMGKFEREQWNTDRPSSYETWQQLAKVLQTGDTSHYKPTLAPNTHWSNWPESGSL</sequence>